<evidence type="ECO:0000313" key="1">
    <source>
        <dbReference type="Proteomes" id="UP001652625"/>
    </source>
</evidence>
<keyword evidence="1" id="KW-1185">Reference proteome</keyword>
<dbReference type="Pfam" id="PF06918">
    <property type="entry name" value="DUF1280"/>
    <property type="match status" value="1"/>
</dbReference>
<sequence length="310" mass="35111">MPTAEFRRLRRILCNLGVRILPSEPKIRQEQEMRTMHVNKEHVTVKSMLLYPSANEAPCLVSVLMVKNLTTYIEEVFTNLYVRDHLNSDVGFGEEVWLLFAGDKGGKYMKFHFEVVNSKSSRSVYDVHLFCMYQGSDCRENIALVLGHFANDIKRIQSSDFKLKGKIVRLFLGGDFHFIDDVLGHQGSAASFPSSIDLVKLNSLRNHASMPHTLANCNILRRTIQSLESAYNENLCENRQGGNLSTLGKFYNSIIAPVIFPIITLDNVVPPVLHIMLGVVLKLFKLLLKECKTLDCQTVSSLLHNENVNK</sequence>
<dbReference type="InterPro" id="IPR009689">
    <property type="entry name" value="DUF1280"/>
</dbReference>
<dbReference type="GeneID" id="124819219"/>
<dbReference type="Proteomes" id="UP001652625">
    <property type="component" value="Chromosome 14"/>
</dbReference>
<dbReference type="PANTHER" id="PTHR31424:SF3">
    <property type="entry name" value="RING-TYPE DOMAIN-CONTAINING PROTEIN"/>
    <property type="match status" value="1"/>
</dbReference>
<accession>A0ABM4DIZ1</accession>
<proteinExistence type="predicted"/>
<gene>
    <name evidence="2" type="primary">LOC124819219</name>
</gene>
<dbReference type="RefSeq" id="XP_065674473.1">
    <property type="nucleotide sequence ID" value="XM_065818401.1"/>
</dbReference>
<evidence type="ECO:0000313" key="2">
    <source>
        <dbReference type="RefSeq" id="XP_065674473.1"/>
    </source>
</evidence>
<protein>
    <submittedName>
        <fullName evidence="2">Uncharacterized protein LOC124819219 isoform X2</fullName>
    </submittedName>
</protein>
<reference evidence="2" key="1">
    <citation type="submission" date="2025-08" db="UniProtKB">
        <authorList>
            <consortium name="RefSeq"/>
        </authorList>
    </citation>
    <scope>IDENTIFICATION</scope>
</reference>
<organism evidence="1 2">
    <name type="scientific">Hydra vulgaris</name>
    <name type="common">Hydra</name>
    <name type="synonym">Hydra attenuata</name>
    <dbReference type="NCBI Taxonomy" id="6087"/>
    <lineage>
        <taxon>Eukaryota</taxon>
        <taxon>Metazoa</taxon>
        <taxon>Cnidaria</taxon>
        <taxon>Hydrozoa</taxon>
        <taxon>Hydroidolina</taxon>
        <taxon>Anthoathecata</taxon>
        <taxon>Aplanulata</taxon>
        <taxon>Hydridae</taxon>
        <taxon>Hydra</taxon>
    </lineage>
</organism>
<name>A0ABM4DIZ1_HYDVU</name>
<dbReference type="PANTHER" id="PTHR31424">
    <property type="entry name" value="PROTEIN CBG23806"/>
    <property type="match status" value="1"/>
</dbReference>